<name>A0A392TA09_9FABA</name>
<proteinExistence type="predicted"/>
<sequence>TTAAYLINRCPSTGIDLKTPMKVWSGSPANYSNLKVFRSGERLQTVEDGTWRIKIHYKQGCYF</sequence>
<dbReference type="EMBL" id="LXQA010536442">
    <property type="protein sequence ID" value="MCI57868.1"/>
    <property type="molecule type" value="Genomic_DNA"/>
</dbReference>
<organism evidence="1 2">
    <name type="scientific">Trifolium medium</name>
    <dbReference type="NCBI Taxonomy" id="97028"/>
    <lineage>
        <taxon>Eukaryota</taxon>
        <taxon>Viridiplantae</taxon>
        <taxon>Streptophyta</taxon>
        <taxon>Embryophyta</taxon>
        <taxon>Tracheophyta</taxon>
        <taxon>Spermatophyta</taxon>
        <taxon>Magnoliopsida</taxon>
        <taxon>eudicotyledons</taxon>
        <taxon>Gunneridae</taxon>
        <taxon>Pentapetalae</taxon>
        <taxon>rosids</taxon>
        <taxon>fabids</taxon>
        <taxon>Fabales</taxon>
        <taxon>Fabaceae</taxon>
        <taxon>Papilionoideae</taxon>
        <taxon>50 kb inversion clade</taxon>
        <taxon>NPAAA clade</taxon>
        <taxon>Hologalegina</taxon>
        <taxon>IRL clade</taxon>
        <taxon>Trifolieae</taxon>
        <taxon>Trifolium</taxon>
    </lineage>
</organism>
<protein>
    <submittedName>
        <fullName evidence="1">Retrotransposon protein putative Ty1-copia subclass</fullName>
    </submittedName>
</protein>
<evidence type="ECO:0000313" key="1">
    <source>
        <dbReference type="EMBL" id="MCI57868.1"/>
    </source>
</evidence>
<evidence type="ECO:0000313" key="2">
    <source>
        <dbReference type="Proteomes" id="UP000265520"/>
    </source>
</evidence>
<feature type="non-terminal residue" evidence="1">
    <location>
        <position position="1"/>
    </location>
</feature>
<dbReference type="Proteomes" id="UP000265520">
    <property type="component" value="Unassembled WGS sequence"/>
</dbReference>
<reference evidence="1 2" key="1">
    <citation type="journal article" date="2018" name="Front. Plant Sci.">
        <title>Red Clover (Trifolium pratense) and Zigzag Clover (T. medium) - A Picture of Genomic Similarities and Differences.</title>
        <authorList>
            <person name="Dluhosova J."/>
            <person name="Istvanek J."/>
            <person name="Nedelnik J."/>
            <person name="Repkova J."/>
        </authorList>
    </citation>
    <scope>NUCLEOTIDE SEQUENCE [LARGE SCALE GENOMIC DNA]</scope>
    <source>
        <strain evidence="2">cv. 10/8</strain>
        <tissue evidence="1">Leaf</tissue>
    </source>
</reference>
<accession>A0A392TA09</accession>
<comment type="caution">
    <text evidence="1">The sequence shown here is derived from an EMBL/GenBank/DDBJ whole genome shotgun (WGS) entry which is preliminary data.</text>
</comment>
<dbReference type="AlphaFoldDB" id="A0A392TA09"/>
<keyword evidence="2" id="KW-1185">Reference proteome</keyword>